<dbReference type="EMBL" id="CAMKVN010000131">
    <property type="protein sequence ID" value="CAI2164089.1"/>
    <property type="molecule type" value="Genomic_DNA"/>
</dbReference>
<dbReference type="GO" id="GO:1990904">
    <property type="term" value="C:ribonucleoprotein complex"/>
    <property type="evidence" value="ECO:0007669"/>
    <property type="project" value="UniProtKB-KW"/>
</dbReference>
<protein>
    <recommendedName>
        <fullName evidence="4">Large ribosomal subunit protein uL4m</fullName>
    </recommendedName>
</protein>
<name>A0A9W4SCP4_9GLOM</name>
<comment type="caution">
    <text evidence="5">The sequence shown here is derived from an EMBL/GenBank/DDBJ whole genome shotgun (WGS) entry which is preliminary data.</text>
</comment>
<dbReference type="Gene3D" id="3.40.1370.10">
    <property type="match status" value="1"/>
</dbReference>
<dbReference type="PANTHER" id="PTHR10746:SF6">
    <property type="entry name" value="LARGE RIBOSOMAL SUBUNIT PROTEIN UL4M"/>
    <property type="match status" value="1"/>
</dbReference>
<dbReference type="NCBIfam" id="TIGR03953">
    <property type="entry name" value="rplD_bact"/>
    <property type="match status" value="1"/>
</dbReference>
<dbReference type="GO" id="GO:0005840">
    <property type="term" value="C:ribosome"/>
    <property type="evidence" value="ECO:0007669"/>
    <property type="project" value="UniProtKB-KW"/>
</dbReference>
<accession>A0A9W4SCP4</accession>
<proteinExistence type="inferred from homology"/>
<reference evidence="5" key="1">
    <citation type="submission" date="2022-08" db="EMBL/GenBank/DDBJ databases">
        <authorList>
            <person name="Kallberg Y."/>
            <person name="Tangrot J."/>
            <person name="Rosling A."/>
        </authorList>
    </citation>
    <scope>NUCLEOTIDE SEQUENCE</scope>
    <source>
        <strain evidence="5">Wild A</strain>
    </source>
</reference>
<dbReference type="PANTHER" id="PTHR10746">
    <property type="entry name" value="50S RIBOSOMAL PROTEIN L4"/>
    <property type="match status" value="1"/>
</dbReference>
<dbReference type="GO" id="GO:0006412">
    <property type="term" value="P:translation"/>
    <property type="evidence" value="ECO:0007669"/>
    <property type="project" value="InterPro"/>
</dbReference>
<dbReference type="AlphaFoldDB" id="A0A9W4SCP4"/>
<dbReference type="GO" id="GO:0003735">
    <property type="term" value="F:structural constituent of ribosome"/>
    <property type="evidence" value="ECO:0007669"/>
    <property type="project" value="InterPro"/>
</dbReference>
<keyword evidence="3" id="KW-0687">Ribonucleoprotein</keyword>
<evidence type="ECO:0000256" key="1">
    <source>
        <dbReference type="ARBA" id="ARBA00010528"/>
    </source>
</evidence>
<evidence type="ECO:0000256" key="2">
    <source>
        <dbReference type="ARBA" id="ARBA00022980"/>
    </source>
</evidence>
<evidence type="ECO:0000256" key="3">
    <source>
        <dbReference type="ARBA" id="ARBA00023274"/>
    </source>
</evidence>
<dbReference type="InterPro" id="IPR023574">
    <property type="entry name" value="Ribosomal_uL4_dom_sf"/>
</dbReference>
<comment type="similarity">
    <text evidence="1">Belongs to the universal ribosomal protein uL4 family.</text>
</comment>
<keyword evidence="6" id="KW-1185">Reference proteome</keyword>
<dbReference type="SUPFAM" id="SSF52166">
    <property type="entry name" value="Ribosomal protein L4"/>
    <property type="match status" value="1"/>
</dbReference>
<gene>
    <name evidence="5" type="ORF">FWILDA_LOCUS1389</name>
</gene>
<dbReference type="Pfam" id="PF00573">
    <property type="entry name" value="Ribosomal_L4"/>
    <property type="match status" value="1"/>
</dbReference>
<evidence type="ECO:0000313" key="6">
    <source>
        <dbReference type="Proteomes" id="UP001153678"/>
    </source>
</evidence>
<organism evidence="5 6">
    <name type="scientific">Funneliformis geosporum</name>
    <dbReference type="NCBI Taxonomy" id="1117311"/>
    <lineage>
        <taxon>Eukaryota</taxon>
        <taxon>Fungi</taxon>
        <taxon>Fungi incertae sedis</taxon>
        <taxon>Mucoromycota</taxon>
        <taxon>Glomeromycotina</taxon>
        <taxon>Glomeromycetes</taxon>
        <taxon>Glomerales</taxon>
        <taxon>Glomeraceae</taxon>
        <taxon>Funneliformis</taxon>
    </lineage>
</organism>
<dbReference type="Proteomes" id="UP001153678">
    <property type="component" value="Unassembled WGS sequence"/>
</dbReference>
<evidence type="ECO:0000313" key="5">
    <source>
        <dbReference type="EMBL" id="CAI2164089.1"/>
    </source>
</evidence>
<keyword evidence="2" id="KW-0689">Ribosomal protein</keyword>
<evidence type="ECO:0000256" key="4">
    <source>
        <dbReference type="ARBA" id="ARBA00040565"/>
    </source>
</evidence>
<dbReference type="InterPro" id="IPR013005">
    <property type="entry name" value="Ribosomal_uL4-like"/>
</dbReference>
<sequence length="183" mass="20742">MEQIDIINQKGEVVTTSKVKSRGEIAGSTRKIYRQKGTGGARHGHRYAPQFRGGGVAFGPTGKEVFSLKVNTKLKEKIFRSLLSEKMRNKAIIIIDKVKLEDYKTKEAKKLLSILPTKEIIRTKILLVLANSEENKQEITRSFRNLPYVNISDSKSINSNHLLTSNYLVFTHLALTETEKRLN</sequence>
<dbReference type="InterPro" id="IPR002136">
    <property type="entry name" value="Ribosomal_uL4"/>
</dbReference>
<dbReference type="OrthoDB" id="2433220at2759"/>